<evidence type="ECO:0000313" key="4">
    <source>
        <dbReference type="EMBL" id="CAN68877.1"/>
    </source>
</evidence>
<dbReference type="Pfam" id="PF17919">
    <property type="entry name" value="RT_RNaseH_2"/>
    <property type="match status" value="1"/>
</dbReference>
<evidence type="ECO:0000259" key="3">
    <source>
        <dbReference type="Pfam" id="PF17919"/>
    </source>
</evidence>
<dbReference type="PANTHER" id="PTHR24559">
    <property type="entry name" value="TRANSPOSON TY3-I GAG-POL POLYPROTEIN"/>
    <property type="match status" value="1"/>
</dbReference>
<feature type="compositionally biased region" description="Basic and acidic residues" evidence="1">
    <location>
        <begin position="135"/>
        <end position="145"/>
    </location>
</feature>
<evidence type="ECO:0000259" key="2">
    <source>
        <dbReference type="Pfam" id="PF00078"/>
    </source>
</evidence>
<dbReference type="CDD" id="cd01647">
    <property type="entry name" value="RT_LTR"/>
    <property type="match status" value="1"/>
</dbReference>
<evidence type="ECO:0008006" key="5">
    <source>
        <dbReference type="Google" id="ProtNLM"/>
    </source>
</evidence>
<sequence length="533" mass="61642">MSSLGPSQSQQPQSQRTASRRTDEASFPRNAEFPSGSHTTQYEEEFLPARQVESYNMDVIMQIFKRNICPGTPFFESLAKKPLVIMDKLFRWANKYSMLEDDVRVVNYPTKHDEAGNSKPSNQSRQASKRWPKPIKTDPTKWDQNRRRRKTTQNLVVQALASSATLRVVIHYIHKGPIDDRYNSKWKMQRLLHAVSIRERVSSIQHNFSEWGMRPVDDRVTFPLVNASRVLQPHEDVLVLTLGISGFDMSYSLFALRTQSDYCSGLMEPRRLLRIDQIVDTTTGHGMLSFLDAFSGYHQIPMFHLNEEKTTFVTPHGLYYYKIMSFALKNVGATYQRLMMKIFKPLISRTMEVYIDDIVVKSETRAEHVQHLMWAYNMKLNPTKYAFGVNAGKILGFMAVLETPSPNSKKELQCLIGRLVALGRFIARFTDKLKPFFLTLRGANTFGWTNNCRQTFEVVKPYLIEPPILSSPKSNEQLYMYLVVYDCVVNAILFRHIQDKEQMPVYYMSKAMVDADTWYSRIEQTTLALKNAP</sequence>
<feature type="domain" description="Reverse transcriptase/retrotransposon-derived protein RNase H-like" evidence="3">
    <location>
        <begin position="448"/>
        <end position="531"/>
    </location>
</feature>
<dbReference type="InterPro" id="IPR053134">
    <property type="entry name" value="RNA-dir_DNA_polymerase"/>
</dbReference>
<dbReference type="Gene3D" id="3.10.10.10">
    <property type="entry name" value="HIV Type 1 Reverse Transcriptase, subunit A, domain 1"/>
    <property type="match status" value="1"/>
</dbReference>
<organism evidence="4">
    <name type="scientific">Vitis vinifera</name>
    <name type="common">Grape</name>
    <dbReference type="NCBI Taxonomy" id="29760"/>
    <lineage>
        <taxon>Eukaryota</taxon>
        <taxon>Viridiplantae</taxon>
        <taxon>Streptophyta</taxon>
        <taxon>Embryophyta</taxon>
        <taxon>Tracheophyta</taxon>
        <taxon>Spermatophyta</taxon>
        <taxon>Magnoliopsida</taxon>
        <taxon>eudicotyledons</taxon>
        <taxon>Gunneridae</taxon>
        <taxon>Pentapetalae</taxon>
        <taxon>rosids</taxon>
        <taxon>Vitales</taxon>
        <taxon>Vitaceae</taxon>
        <taxon>Viteae</taxon>
        <taxon>Vitis</taxon>
    </lineage>
</organism>
<protein>
    <recommendedName>
        <fullName evidence="5">Retrovirus-related Pol polyprotein from transposon 17.6</fullName>
    </recommendedName>
</protein>
<feature type="domain" description="Reverse transcriptase" evidence="2">
    <location>
        <begin position="262"/>
        <end position="397"/>
    </location>
</feature>
<feature type="region of interest" description="Disordered" evidence="1">
    <location>
        <begin position="1"/>
        <end position="43"/>
    </location>
</feature>
<name>A5CBK3_VITVI</name>
<dbReference type="AlphaFoldDB" id="A5CBK3"/>
<feature type="compositionally biased region" description="Low complexity" evidence="1">
    <location>
        <begin position="1"/>
        <end position="15"/>
    </location>
</feature>
<accession>A5CBK3</accession>
<proteinExistence type="predicted"/>
<feature type="region of interest" description="Disordered" evidence="1">
    <location>
        <begin position="110"/>
        <end position="150"/>
    </location>
</feature>
<dbReference type="PANTHER" id="PTHR24559:SF431">
    <property type="entry name" value="RNA-DIRECTED DNA POLYMERASE HOMOLOG"/>
    <property type="match status" value="1"/>
</dbReference>
<gene>
    <name evidence="4" type="ORF">VITISV_002649</name>
</gene>
<dbReference type="Gene3D" id="3.30.70.270">
    <property type="match status" value="2"/>
</dbReference>
<evidence type="ECO:0000256" key="1">
    <source>
        <dbReference type="SAM" id="MobiDB-lite"/>
    </source>
</evidence>
<dbReference type="InterPro" id="IPR043502">
    <property type="entry name" value="DNA/RNA_pol_sf"/>
</dbReference>
<dbReference type="EMBL" id="AM489151">
    <property type="protein sequence ID" value="CAN68877.1"/>
    <property type="molecule type" value="Genomic_DNA"/>
</dbReference>
<dbReference type="InterPro" id="IPR041577">
    <property type="entry name" value="RT_RNaseH_2"/>
</dbReference>
<dbReference type="Pfam" id="PF00078">
    <property type="entry name" value="RVT_1"/>
    <property type="match status" value="1"/>
</dbReference>
<dbReference type="InterPro" id="IPR043128">
    <property type="entry name" value="Rev_trsase/Diguanyl_cyclase"/>
</dbReference>
<dbReference type="SUPFAM" id="SSF56672">
    <property type="entry name" value="DNA/RNA polymerases"/>
    <property type="match status" value="1"/>
</dbReference>
<dbReference type="InterPro" id="IPR000477">
    <property type="entry name" value="RT_dom"/>
</dbReference>
<reference evidence="4" key="1">
    <citation type="journal article" date="2007" name="PLoS ONE">
        <title>The first genome sequence of an elite grapevine cultivar (Pinot noir Vitis vinifera L.): coping with a highly heterozygous genome.</title>
        <authorList>
            <person name="Velasco R."/>
            <person name="Zharkikh A."/>
            <person name="Troggio M."/>
            <person name="Cartwright D.A."/>
            <person name="Cestaro A."/>
            <person name="Pruss D."/>
            <person name="Pindo M."/>
            <person name="FitzGerald L.M."/>
            <person name="Vezzulli S."/>
            <person name="Reid J."/>
            <person name="Malacarne G."/>
            <person name="Iliev D."/>
            <person name="Coppola G."/>
            <person name="Wardell B."/>
            <person name="Micheletti D."/>
            <person name="Macalma T."/>
            <person name="Facci M."/>
            <person name="Mitchell J.T."/>
            <person name="Perazzolli M."/>
            <person name="Eldredge G."/>
            <person name="Gatto P."/>
            <person name="Oyzerski R."/>
            <person name="Moretto M."/>
            <person name="Gutin N."/>
            <person name="Stefanini M."/>
            <person name="Chen Y."/>
            <person name="Segala C."/>
            <person name="Davenport C."/>
            <person name="Dematte L."/>
            <person name="Mraz A."/>
            <person name="Battilana J."/>
            <person name="Stormo K."/>
            <person name="Costa F."/>
            <person name="Tao Q."/>
            <person name="Si-Ammour A."/>
            <person name="Harkins T."/>
            <person name="Lackey A."/>
            <person name="Perbost C."/>
            <person name="Taillon B."/>
            <person name="Stella A."/>
            <person name="Solovyev V."/>
            <person name="Fawcett J.A."/>
            <person name="Sterck L."/>
            <person name="Vandepoele K."/>
            <person name="Grando S.M."/>
            <person name="Toppo S."/>
            <person name="Moser C."/>
            <person name="Lanchbury J."/>
            <person name="Bogden R."/>
            <person name="Skolnick M."/>
            <person name="Sgaramella V."/>
            <person name="Bhatnagar S.K."/>
            <person name="Fontana P."/>
            <person name="Gutin A."/>
            <person name="Van de Peer Y."/>
            <person name="Salamini F."/>
            <person name="Viola R."/>
        </authorList>
    </citation>
    <scope>NUCLEOTIDE SEQUENCE</scope>
</reference>